<feature type="transmembrane region" description="Helical" evidence="1">
    <location>
        <begin position="36"/>
        <end position="54"/>
    </location>
</feature>
<accession>A0A095VUE3</accession>
<protein>
    <recommendedName>
        <fullName evidence="2">Inner membrane protein YgaP-like transmembrane domain-containing protein</fullName>
    </recommendedName>
</protein>
<dbReference type="InterPro" id="IPR021309">
    <property type="entry name" value="YgaP-like_TM"/>
</dbReference>
<dbReference type="EMBL" id="AUVB01000012">
    <property type="protein sequence ID" value="KGE05057.1"/>
    <property type="molecule type" value="Genomic_DNA"/>
</dbReference>
<proteinExistence type="predicted"/>
<dbReference type="AlphaFoldDB" id="A0A095VUE3"/>
<keyword evidence="4" id="KW-1185">Reference proteome</keyword>
<name>A0A095VUE3_9GAMM</name>
<organism evidence="3 4">
    <name type="scientific">Pseudohaliea rubra DSM 19751</name>
    <dbReference type="NCBI Taxonomy" id="1265313"/>
    <lineage>
        <taxon>Bacteria</taxon>
        <taxon>Pseudomonadati</taxon>
        <taxon>Pseudomonadota</taxon>
        <taxon>Gammaproteobacteria</taxon>
        <taxon>Cellvibrionales</taxon>
        <taxon>Halieaceae</taxon>
        <taxon>Pseudohaliea</taxon>
    </lineage>
</organism>
<keyword evidence="1" id="KW-0472">Membrane</keyword>
<dbReference type="Pfam" id="PF11127">
    <property type="entry name" value="YgaP-like_TM"/>
    <property type="match status" value="1"/>
</dbReference>
<evidence type="ECO:0000313" key="3">
    <source>
        <dbReference type="EMBL" id="KGE05057.1"/>
    </source>
</evidence>
<dbReference type="Proteomes" id="UP000029640">
    <property type="component" value="Unassembled WGS sequence"/>
</dbReference>
<feature type="domain" description="Inner membrane protein YgaP-like transmembrane" evidence="2">
    <location>
        <begin position="6"/>
        <end position="70"/>
    </location>
</feature>
<gene>
    <name evidence="3" type="ORF">HRUBRA_00259</name>
</gene>
<evidence type="ECO:0000259" key="2">
    <source>
        <dbReference type="Pfam" id="PF11127"/>
    </source>
</evidence>
<dbReference type="HOGENOM" id="CLU_2583700_0_0_6"/>
<feature type="transmembrane region" description="Helical" evidence="1">
    <location>
        <begin position="12"/>
        <end position="30"/>
    </location>
</feature>
<keyword evidence="1" id="KW-0812">Transmembrane</keyword>
<evidence type="ECO:0000256" key="1">
    <source>
        <dbReference type="SAM" id="Phobius"/>
    </source>
</evidence>
<dbReference type="STRING" id="1265313.HRUBRA_00259"/>
<reference evidence="3 4" key="1">
    <citation type="journal article" date="2014" name="Genome Announc.">
        <title>Genome Sequence of Gammaproteobacterial Pseudohaliea rubra Type Strain DSM 19751, Isolated from Coastal Seawater of the Mediterranean Sea.</title>
        <authorList>
            <person name="Spring S."/>
            <person name="Fiebig A."/>
            <person name="Riedel T."/>
            <person name="Goker M."/>
            <person name="Klenk H.P."/>
        </authorList>
    </citation>
    <scope>NUCLEOTIDE SEQUENCE [LARGE SCALE GENOMIC DNA]</scope>
    <source>
        <strain evidence="3 4">DSM 19751</strain>
    </source>
</reference>
<keyword evidence="1" id="KW-1133">Transmembrane helix</keyword>
<sequence>MGNMINRNLGTIERLLRLLGAVILTGWLFTRGSHDLLSAVAAVAALALFANAIFSRCYLWALLGLNSCDPKDEHCGAPPRGS</sequence>
<comment type="caution">
    <text evidence="3">The sequence shown here is derived from an EMBL/GenBank/DDBJ whole genome shotgun (WGS) entry which is preliminary data.</text>
</comment>
<evidence type="ECO:0000313" key="4">
    <source>
        <dbReference type="Proteomes" id="UP000029640"/>
    </source>
</evidence>